<dbReference type="InterPro" id="IPR002938">
    <property type="entry name" value="FAD-bd"/>
</dbReference>
<dbReference type="Gene3D" id="3.30.70.2450">
    <property type="match status" value="1"/>
</dbReference>
<protein>
    <submittedName>
        <fullName evidence="5">FAD-dependent monooxygenase</fullName>
    </submittedName>
</protein>
<dbReference type="PANTHER" id="PTHR43004:SF19">
    <property type="entry name" value="BINDING MONOOXYGENASE, PUTATIVE (JCVI)-RELATED"/>
    <property type="match status" value="1"/>
</dbReference>
<dbReference type="PANTHER" id="PTHR43004">
    <property type="entry name" value="TRK SYSTEM POTASSIUM UPTAKE PROTEIN"/>
    <property type="match status" value="1"/>
</dbReference>
<dbReference type="KEGG" id="sauh:SU9_032190"/>
<comment type="cofactor">
    <cofactor evidence="1">
        <name>FAD</name>
        <dbReference type="ChEBI" id="CHEBI:57692"/>
    </cofactor>
</comment>
<dbReference type="Gene3D" id="3.40.30.120">
    <property type="match status" value="1"/>
</dbReference>
<reference evidence="5" key="2">
    <citation type="submission" date="2021-04" db="EMBL/GenBank/DDBJ databases">
        <authorList>
            <person name="Wen M.-L."/>
            <person name="Han X.-L."/>
            <person name="Xiong J."/>
        </authorList>
    </citation>
    <scope>NUCLEOTIDE SEQUENCE</scope>
    <source>
        <strain evidence="5">AGR0001</strain>
    </source>
</reference>
<evidence type="ECO:0000313" key="5">
    <source>
        <dbReference type="EMBL" id="QTZ95544.1"/>
    </source>
</evidence>
<evidence type="ECO:0000256" key="3">
    <source>
        <dbReference type="ARBA" id="ARBA00022827"/>
    </source>
</evidence>
<sequence length="629" mass="67729">MRCAGPHAPRTGAGAVQRPVSARCNNPCRPVRRGAGAGRILKPASTCICTWRGSQQRAHAIKPPRNGQVAHPVVHWKEVRPHAGGSRGGAVADVEVLVVGAGPVGLTAACALRRRGIGCRIVDRLPARQPYAKAVGIQPRTLEIWDRMGVVREVLAAAVPLRGQLLYVNGAQQARIELTLPPEVPYRFAALPQNDTERILEDVLVRGGGRVERGTELVGFEQDADEVRAELALPSGARERISAGYLLGCDGAHSIVRKALGFGFEGAALPEEYMLGDVEVDWELPPGYAVRSMHRRDGHTDDLLVCIPLPGRNRYRMSMLVPPELSRAQLPGDEGVLHGLEGGGPAPGLEHLQAVLDRLAPQPATASRLRWSSVFRIGHRLVDHYGAHRVFLAGDAAHIHPPTGAQGMNTGIQDACNLAWKVAMAVRSTASAQLLRSYDAERRPVGEEVVQRTVRHAAEGVQADPDDPSTVIRREAQLLVNYRGSPIVAPDRPPHQGPAPGDRAPDCGGLRFDLTAFPSRLFDLLRGQEHTVLLYADHPEQLVPYGELVASARSAAHGQLDAWVIVAPHTATDGLLLPVVRDALDEFRQRYGAAGGAGFVVRPDGYLGLRSSQVSGPELVSYLAATFRT</sequence>
<keyword evidence="6" id="KW-1185">Reference proteome</keyword>
<proteinExistence type="predicted"/>
<evidence type="ECO:0000256" key="2">
    <source>
        <dbReference type="ARBA" id="ARBA00022630"/>
    </source>
</evidence>
<dbReference type="SUPFAM" id="SSF51905">
    <property type="entry name" value="FAD/NAD(P)-binding domain"/>
    <property type="match status" value="1"/>
</dbReference>
<reference evidence="5" key="1">
    <citation type="journal article" date="2012" name="J. Bacteriol.">
        <title>Genome Sequence of Streptomyces auratus Strain AGR0001, a Phoslactomycin-Producing Actinomycete.</title>
        <authorList>
            <person name="Han X."/>
            <person name="Li M."/>
            <person name="Ding Z."/>
            <person name="Zhao J."/>
            <person name="Ji K."/>
            <person name="Wen M."/>
            <person name="Lu T."/>
        </authorList>
    </citation>
    <scope>NUCLEOTIDE SEQUENCE</scope>
    <source>
        <strain evidence="5">AGR0001</strain>
    </source>
</reference>
<keyword evidence="2" id="KW-0285">Flavoprotein</keyword>
<evidence type="ECO:0000256" key="1">
    <source>
        <dbReference type="ARBA" id="ARBA00001974"/>
    </source>
</evidence>
<organism evidence="5 6">
    <name type="scientific">Streptomyces auratus AGR0001</name>
    <dbReference type="NCBI Taxonomy" id="1160718"/>
    <lineage>
        <taxon>Bacteria</taxon>
        <taxon>Bacillati</taxon>
        <taxon>Actinomycetota</taxon>
        <taxon>Actinomycetes</taxon>
        <taxon>Kitasatosporales</taxon>
        <taxon>Streptomycetaceae</taxon>
        <taxon>Streptomyces</taxon>
    </lineage>
</organism>
<dbReference type="AlphaFoldDB" id="A0A8B1NPX1"/>
<feature type="domain" description="FAD-binding" evidence="4">
    <location>
        <begin position="93"/>
        <end position="453"/>
    </location>
</feature>
<dbReference type="InterPro" id="IPR050641">
    <property type="entry name" value="RIFMO-like"/>
</dbReference>
<accession>A0A8B1NPX1</accession>
<gene>
    <name evidence="5" type="ORF">SU9_032190</name>
</gene>
<evidence type="ECO:0000259" key="4">
    <source>
        <dbReference type="Pfam" id="PF01494"/>
    </source>
</evidence>
<name>A0A8B1NPX1_9ACTN</name>
<dbReference type="InterPro" id="IPR036188">
    <property type="entry name" value="FAD/NAD-bd_sf"/>
</dbReference>
<dbReference type="Gene3D" id="3.50.50.60">
    <property type="entry name" value="FAD/NAD(P)-binding domain"/>
    <property type="match status" value="1"/>
</dbReference>
<dbReference type="Pfam" id="PF01494">
    <property type="entry name" value="FAD_binding_3"/>
    <property type="match status" value="1"/>
</dbReference>
<evidence type="ECO:0000313" key="6">
    <source>
        <dbReference type="Proteomes" id="UP000009036"/>
    </source>
</evidence>
<dbReference type="EMBL" id="CP072931">
    <property type="protein sequence ID" value="QTZ95544.1"/>
    <property type="molecule type" value="Genomic_DNA"/>
</dbReference>
<keyword evidence="5" id="KW-0503">Monooxygenase</keyword>
<dbReference type="Proteomes" id="UP000009036">
    <property type="component" value="Chromosome"/>
</dbReference>
<dbReference type="GO" id="GO:0016709">
    <property type="term" value="F:oxidoreductase activity, acting on paired donors, with incorporation or reduction of molecular oxygen, NAD(P)H as one donor, and incorporation of one atom of oxygen"/>
    <property type="evidence" value="ECO:0007669"/>
    <property type="project" value="UniProtKB-ARBA"/>
</dbReference>
<dbReference type="GO" id="GO:0071949">
    <property type="term" value="F:FAD binding"/>
    <property type="evidence" value="ECO:0007669"/>
    <property type="project" value="InterPro"/>
</dbReference>
<keyword evidence="5" id="KW-0560">Oxidoreductase</keyword>
<keyword evidence="3" id="KW-0274">FAD</keyword>
<dbReference type="PRINTS" id="PR00420">
    <property type="entry name" value="RNGMNOXGNASE"/>
</dbReference>